<dbReference type="Gene3D" id="2.90.10.10">
    <property type="entry name" value="Bulb-type lectin domain"/>
    <property type="match status" value="1"/>
</dbReference>
<name>A0A3Q7HAW0_SOLLC</name>
<keyword evidence="1" id="KW-0732">Signal</keyword>
<evidence type="ECO:0000313" key="5">
    <source>
        <dbReference type="Proteomes" id="UP000004994"/>
    </source>
</evidence>
<dbReference type="InterPro" id="IPR001480">
    <property type="entry name" value="Bulb-type_lectin_dom"/>
</dbReference>
<dbReference type="PANTHER" id="PTHR32444">
    <property type="entry name" value="BULB-TYPE LECTIN DOMAIN-CONTAINING PROTEIN"/>
    <property type="match status" value="1"/>
</dbReference>
<dbReference type="Pfam" id="PF01453">
    <property type="entry name" value="B_lectin"/>
    <property type="match status" value="1"/>
</dbReference>
<dbReference type="InParanoid" id="A0A3Q7HAW0"/>
<dbReference type="Gramene" id="Solyc05g017843.1.1">
    <property type="protein sequence ID" value="Solyc05g017843.1.1"/>
    <property type="gene ID" value="Solyc05g017843.1"/>
</dbReference>
<evidence type="ECO:0000256" key="2">
    <source>
        <dbReference type="ARBA" id="ARBA00023180"/>
    </source>
</evidence>
<dbReference type="Proteomes" id="UP000004994">
    <property type="component" value="Chromosome 5"/>
</dbReference>
<keyword evidence="5" id="KW-1185">Reference proteome</keyword>
<evidence type="ECO:0000259" key="3">
    <source>
        <dbReference type="PROSITE" id="PS50927"/>
    </source>
</evidence>
<accession>A0A3Q7HAW0</accession>
<reference evidence="4" key="1">
    <citation type="journal article" date="2012" name="Nature">
        <title>The tomato genome sequence provides insights into fleshy fruit evolution.</title>
        <authorList>
            <consortium name="Tomato Genome Consortium"/>
        </authorList>
    </citation>
    <scope>NUCLEOTIDE SEQUENCE [LARGE SCALE GENOMIC DNA]</scope>
    <source>
        <strain evidence="4">cv. Heinz 1706</strain>
    </source>
</reference>
<dbReference type="PANTHER" id="PTHR32444:SF191">
    <property type="entry name" value="RECEPTOR-LIKE SERINE_THREONINE-PROTEIN KINASE"/>
    <property type="match status" value="1"/>
</dbReference>
<dbReference type="STRING" id="4081.A0A3Q7HAW0"/>
<dbReference type="InterPro" id="IPR036426">
    <property type="entry name" value="Bulb-type_lectin_dom_sf"/>
</dbReference>
<protein>
    <recommendedName>
        <fullName evidence="3">Bulb-type lectin domain-containing protein</fullName>
    </recommendedName>
</protein>
<evidence type="ECO:0000313" key="4">
    <source>
        <dbReference type="EnsemblPlants" id="Solyc05g017843.1.1"/>
    </source>
</evidence>
<sequence>MSQVLSCNRDNPLNLTSSGLNFTRQEILTLLNGSGRVTWSSDSTRHRQNLLAQLLDSGIIVVRDADEDQPQNYLWQSFDNLGYTVLPGMKEMYPPRCHRNFQSLLPKHESSNNRKAIVHNQQHKV</sequence>
<dbReference type="EnsemblPlants" id="Solyc05g017843.1.1">
    <property type="protein sequence ID" value="Solyc05g017843.1.1"/>
    <property type="gene ID" value="Solyc05g017843.1"/>
</dbReference>
<dbReference type="AlphaFoldDB" id="A0A3Q7HAW0"/>
<evidence type="ECO:0000256" key="1">
    <source>
        <dbReference type="ARBA" id="ARBA00022729"/>
    </source>
</evidence>
<keyword evidence="2" id="KW-0325">Glycoprotein</keyword>
<dbReference type="SUPFAM" id="SSF51110">
    <property type="entry name" value="alpha-D-mannose-specific plant lectins"/>
    <property type="match status" value="1"/>
</dbReference>
<feature type="domain" description="Bulb-type lectin" evidence="3">
    <location>
        <begin position="1"/>
        <end position="75"/>
    </location>
</feature>
<proteinExistence type="predicted"/>
<reference evidence="4" key="2">
    <citation type="submission" date="2019-01" db="UniProtKB">
        <authorList>
            <consortium name="EnsemblPlants"/>
        </authorList>
    </citation>
    <scope>IDENTIFICATION</scope>
    <source>
        <strain evidence="4">cv. Heinz 1706</strain>
    </source>
</reference>
<organism evidence="4">
    <name type="scientific">Solanum lycopersicum</name>
    <name type="common">Tomato</name>
    <name type="synonym">Lycopersicon esculentum</name>
    <dbReference type="NCBI Taxonomy" id="4081"/>
    <lineage>
        <taxon>Eukaryota</taxon>
        <taxon>Viridiplantae</taxon>
        <taxon>Streptophyta</taxon>
        <taxon>Embryophyta</taxon>
        <taxon>Tracheophyta</taxon>
        <taxon>Spermatophyta</taxon>
        <taxon>Magnoliopsida</taxon>
        <taxon>eudicotyledons</taxon>
        <taxon>Gunneridae</taxon>
        <taxon>Pentapetalae</taxon>
        <taxon>asterids</taxon>
        <taxon>lamiids</taxon>
        <taxon>Solanales</taxon>
        <taxon>Solanaceae</taxon>
        <taxon>Solanoideae</taxon>
        <taxon>Solaneae</taxon>
        <taxon>Solanum</taxon>
        <taxon>Solanum subgen. Lycopersicon</taxon>
    </lineage>
</organism>
<dbReference type="PROSITE" id="PS50927">
    <property type="entry name" value="BULB_LECTIN"/>
    <property type="match status" value="1"/>
</dbReference>